<keyword evidence="1" id="KW-0521">NADP</keyword>
<keyword evidence="3" id="KW-1185">Reference proteome</keyword>
<proteinExistence type="predicted"/>
<sequence length="217" mass="23326">MKHVLKSQPGAPGRAVNRHFWRGAWLDDDEVDRHIGSLGHTARMVLAGARLNPVVVIAACGRLRNLLAVPSTDLRGRLTDRLRAQNVAGPRIERTFAGLLDALPRLTRSGFPARAAKAGLHTHIVTGNEPAVGALSAVEGLLSGHFNVVKTTRHDSLFAAELLAGLATLDPTGQLGSRLVVLRFSAVTRQDWMERICGPADTVAVRGPKLSYPHSPQ</sequence>
<accession>A0ABS4Q3P3</accession>
<dbReference type="Pfam" id="PF05893">
    <property type="entry name" value="LuxC"/>
    <property type="match status" value="1"/>
</dbReference>
<name>A0ABS4Q3P3_9PSEU</name>
<dbReference type="InterPro" id="IPR008670">
    <property type="entry name" value="CoA_reduct_LuxC"/>
</dbReference>
<gene>
    <name evidence="2" type="ORF">JOM49_007812</name>
</gene>
<organism evidence="2 3">
    <name type="scientific">Amycolatopsis magusensis</name>
    <dbReference type="NCBI Taxonomy" id="882444"/>
    <lineage>
        <taxon>Bacteria</taxon>
        <taxon>Bacillati</taxon>
        <taxon>Actinomycetota</taxon>
        <taxon>Actinomycetes</taxon>
        <taxon>Pseudonocardiales</taxon>
        <taxon>Pseudonocardiaceae</taxon>
        <taxon>Amycolatopsis</taxon>
    </lineage>
</organism>
<evidence type="ECO:0000256" key="1">
    <source>
        <dbReference type="ARBA" id="ARBA00022857"/>
    </source>
</evidence>
<protein>
    <submittedName>
        <fullName evidence="2">Uncharacterized protein</fullName>
    </submittedName>
</protein>
<comment type="caution">
    <text evidence="2">The sequence shown here is derived from an EMBL/GenBank/DDBJ whole genome shotgun (WGS) entry which is preliminary data.</text>
</comment>
<dbReference type="Proteomes" id="UP000741013">
    <property type="component" value="Unassembled WGS sequence"/>
</dbReference>
<evidence type="ECO:0000313" key="3">
    <source>
        <dbReference type="Proteomes" id="UP000741013"/>
    </source>
</evidence>
<reference evidence="2 3" key="1">
    <citation type="submission" date="2021-03" db="EMBL/GenBank/DDBJ databases">
        <title>Sequencing the genomes of 1000 actinobacteria strains.</title>
        <authorList>
            <person name="Klenk H.-P."/>
        </authorList>
    </citation>
    <scope>NUCLEOTIDE SEQUENCE [LARGE SCALE GENOMIC DNA]</scope>
    <source>
        <strain evidence="2 3">DSM 45510</strain>
    </source>
</reference>
<dbReference type="EMBL" id="JAGGMS010000001">
    <property type="protein sequence ID" value="MBP2186286.1"/>
    <property type="molecule type" value="Genomic_DNA"/>
</dbReference>
<dbReference type="RefSeq" id="WP_209669251.1">
    <property type="nucleotide sequence ID" value="NZ_JAGGMS010000001.1"/>
</dbReference>
<evidence type="ECO:0000313" key="2">
    <source>
        <dbReference type="EMBL" id="MBP2186286.1"/>
    </source>
</evidence>